<proteinExistence type="predicted"/>
<dbReference type="Proteomes" id="UP000006094">
    <property type="component" value="Chromosome"/>
</dbReference>
<accession>K0AX46</accession>
<dbReference type="SUPFAM" id="SSF140566">
    <property type="entry name" value="FlgN-like"/>
    <property type="match status" value="1"/>
</dbReference>
<evidence type="ECO:0000313" key="2">
    <source>
        <dbReference type="EMBL" id="AFS77320.1"/>
    </source>
</evidence>
<dbReference type="GO" id="GO:0044780">
    <property type="term" value="P:bacterial-type flagellum assembly"/>
    <property type="evidence" value="ECO:0007669"/>
    <property type="project" value="InterPro"/>
</dbReference>
<dbReference type="HOGENOM" id="CLU_132586_1_1_9"/>
<keyword evidence="1" id="KW-1005">Bacterial flagellum biogenesis</keyword>
<dbReference type="InterPro" id="IPR036679">
    <property type="entry name" value="FlgN-like_sf"/>
</dbReference>
<reference evidence="2 3" key="1">
    <citation type="journal article" date="2012" name="PLoS ONE">
        <title>The purine-utilizing bacterium Clostridium acidurici 9a: a genome-guided metabolic reconsideration.</title>
        <authorList>
            <person name="Hartwich K."/>
            <person name="Poehlein A."/>
            <person name="Daniel R."/>
        </authorList>
    </citation>
    <scope>NUCLEOTIDE SEQUENCE [LARGE SCALE GENOMIC DNA]</scope>
    <source>
        <strain evidence="3">ATCC 7906 / DSM 604 / BCRC 14475 / CIP 104303 / KCTC 5404 / NCIMB 10678 / 9a</strain>
    </source>
</reference>
<dbReference type="STRING" id="1128398.Curi_c02400"/>
<evidence type="ECO:0000313" key="3">
    <source>
        <dbReference type="Proteomes" id="UP000006094"/>
    </source>
</evidence>
<evidence type="ECO:0000256" key="1">
    <source>
        <dbReference type="ARBA" id="ARBA00022795"/>
    </source>
</evidence>
<dbReference type="EMBL" id="CP003326">
    <property type="protein sequence ID" value="AFS77320.1"/>
    <property type="molecule type" value="Genomic_DNA"/>
</dbReference>
<organism evidence="2 3">
    <name type="scientific">Gottschalkia acidurici (strain ATCC 7906 / DSM 604 / BCRC 14475 / CIP 104303 / KCTC 5404 / NCIMB 10678 / 9a)</name>
    <name type="common">Clostridium acidurici</name>
    <dbReference type="NCBI Taxonomy" id="1128398"/>
    <lineage>
        <taxon>Bacteria</taxon>
        <taxon>Bacillati</taxon>
        <taxon>Bacillota</taxon>
        <taxon>Tissierellia</taxon>
        <taxon>Tissierellales</taxon>
        <taxon>Gottschalkiaceae</taxon>
        <taxon>Gottschalkia</taxon>
    </lineage>
</organism>
<keyword evidence="3" id="KW-1185">Reference proteome</keyword>
<dbReference type="KEGG" id="cad:Curi_c02400"/>
<dbReference type="InterPro" id="IPR007809">
    <property type="entry name" value="FlgN-like"/>
</dbReference>
<keyword evidence="2" id="KW-0966">Cell projection</keyword>
<gene>
    <name evidence="2" type="primary">flgN1</name>
    <name evidence="2" type="ordered locus">Curi_c02400</name>
</gene>
<name>K0AX46_GOTA9</name>
<protein>
    <submittedName>
        <fullName evidence="2">Flagella synthesis protein FlgN</fullName>
    </submittedName>
</protein>
<dbReference type="AlphaFoldDB" id="K0AX46"/>
<dbReference type="Gene3D" id="1.20.58.300">
    <property type="entry name" value="FlgN-like"/>
    <property type="match status" value="1"/>
</dbReference>
<keyword evidence="2" id="KW-0282">Flagellum</keyword>
<keyword evidence="2" id="KW-0969">Cilium</keyword>
<sequence>MKQVKKIQMLKDILLQENEIYKKILELANKKTQLISEDNIDEIQKITKLEEQYVQDAKILEYKREDRIAEIEKELSIEKVIDISTLLSHILDEELRKELQSTKDEFAKTLTQLKTVNDLNNILIKDALEYIGVSLNLMTAATSEGTYGSKSGEIETQNRNLFDIKG</sequence>
<dbReference type="Pfam" id="PF05130">
    <property type="entry name" value="FlgN"/>
    <property type="match status" value="1"/>
</dbReference>